<dbReference type="AlphaFoldDB" id="A0A2C6KYN8"/>
<dbReference type="Proteomes" id="UP000221165">
    <property type="component" value="Unassembled WGS sequence"/>
</dbReference>
<evidence type="ECO:0000313" key="2">
    <source>
        <dbReference type="EMBL" id="PHJ21014.1"/>
    </source>
</evidence>
<proteinExistence type="predicted"/>
<protein>
    <submittedName>
        <fullName evidence="2">Uncharacterized protein</fullName>
    </submittedName>
</protein>
<dbReference type="EMBL" id="MIGC01002473">
    <property type="protein sequence ID" value="PHJ21014.1"/>
    <property type="molecule type" value="Genomic_DNA"/>
</dbReference>
<accession>A0A2C6KYN8</accession>
<gene>
    <name evidence="2" type="ORF">CSUI_005146</name>
</gene>
<evidence type="ECO:0000313" key="3">
    <source>
        <dbReference type="Proteomes" id="UP000221165"/>
    </source>
</evidence>
<dbReference type="GeneID" id="94428536"/>
<reference evidence="2 3" key="1">
    <citation type="journal article" date="2017" name="Int. J. Parasitol.">
        <title>The genome of the protozoan parasite Cystoisospora suis and a reverse vaccinology approach to identify vaccine candidates.</title>
        <authorList>
            <person name="Palmieri N."/>
            <person name="Shrestha A."/>
            <person name="Ruttkowski B."/>
            <person name="Beck T."/>
            <person name="Vogl C."/>
            <person name="Tomley F."/>
            <person name="Blake D.P."/>
            <person name="Joachim A."/>
        </authorList>
    </citation>
    <scope>NUCLEOTIDE SEQUENCE [LARGE SCALE GENOMIC DNA]</scope>
    <source>
        <strain evidence="2 3">Wien I</strain>
    </source>
</reference>
<dbReference type="VEuPathDB" id="ToxoDB:CSUI_005146"/>
<keyword evidence="3" id="KW-1185">Reference proteome</keyword>
<feature type="compositionally biased region" description="Low complexity" evidence="1">
    <location>
        <begin position="36"/>
        <end position="47"/>
    </location>
</feature>
<sequence length="87" mass="9416">MEPLRNIQDLTGLAQQLLQVDQSREETERLAPTLMSRSASSVAVSDSQQTPPLSQVPLGPRCLRQVTFSFGTSLCIGRELLSATGSN</sequence>
<dbReference type="RefSeq" id="XP_067922699.1">
    <property type="nucleotide sequence ID" value="XM_068065325.1"/>
</dbReference>
<feature type="region of interest" description="Disordered" evidence="1">
    <location>
        <begin position="36"/>
        <end position="56"/>
    </location>
</feature>
<evidence type="ECO:0000256" key="1">
    <source>
        <dbReference type="SAM" id="MobiDB-lite"/>
    </source>
</evidence>
<organism evidence="2 3">
    <name type="scientific">Cystoisospora suis</name>
    <dbReference type="NCBI Taxonomy" id="483139"/>
    <lineage>
        <taxon>Eukaryota</taxon>
        <taxon>Sar</taxon>
        <taxon>Alveolata</taxon>
        <taxon>Apicomplexa</taxon>
        <taxon>Conoidasida</taxon>
        <taxon>Coccidia</taxon>
        <taxon>Eucoccidiorida</taxon>
        <taxon>Eimeriorina</taxon>
        <taxon>Sarcocystidae</taxon>
        <taxon>Cystoisospora</taxon>
    </lineage>
</organism>
<comment type="caution">
    <text evidence="2">The sequence shown here is derived from an EMBL/GenBank/DDBJ whole genome shotgun (WGS) entry which is preliminary data.</text>
</comment>
<name>A0A2C6KYN8_9APIC</name>